<keyword evidence="2" id="KW-1133">Transmembrane helix</keyword>
<dbReference type="eggNOG" id="ENOG5032SP6">
    <property type="taxonomic scope" value="Bacteria"/>
</dbReference>
<feature type="signal peptide" evidence="3">
    <location>
        <begin position="1"/>
        <end position="26"/>
    </location>
</feature>
<evidence type="ECO:0000256" key="1">
    <source>
        <dbReference type="SAM" id="MobiDB-lite"/>
    </source>
</evidence>
<keyword evidence="3" id="KW-0732">Signal</keyword>
<dbReference type="RefSeq" id="WP_007078471.1">
    <property type="nucleotide sequence ID" value="NZ_CM001024.1"/>
</dbReference>
<proteinExistence type="predicted"/>
<dbReference type="OrthoDB" id="7210788at2"/>
<evidence type="ECO:0000259" key="4">
    <source>
        <dbReference type="Pfam" id="PF04213"/>
    </source>
</evidence>
<dbReference type="HOGENOM" id="CLU_048880_0_0_11"/>
<name>E2SBP1_9ACTN</name>
<keyword evidence="2" id="KW-0812">Transmembrane</keyword>
<evidence type="ECO:0000313" key="6">
    <source>
        <dbReference type="Proteomes" id="UP000003111"/>
    </source>
</evidence>
<dbReference type="Pfam" id="PF04213">
    <property type="entry name" value="HtaA"/>
    <property type="match status" value="1"/>
</dbReference>
<dbReference type="InterPro" id="IPR007331">
    <property type="entry name" value="Htaa"/>
</dbReference>
<feature type="transmembrane region" description="Helical" evidence="2">
    <location>
        <begin position="403"/>
        <end position="426"/>
    </location>
</feature>
<feature type="domain" description="Htaa" evidence="4">
    <location>
        <begin position="145"/>
        <end position="274"/>
    </location>
</feature>
<keyword evidence="2" id="KW-0472">Membrane</keyword>
<feature type="region of interest" description="Disordered" evidence="1">
    <location>
        <begin position="25"/>
        <end position="72"/>
    </location>
</feature>
<comment type="caution">
    <text evidence="5">The sequence shown here is derived from an EMBL/GenBank/DDBJ whole genome shotgun (WGS) entry which is preliminary data.</text>
</comment>
<dbReference type="STRING" id="585531.HMPREF0063_11450"/>
<gene>
    <name evidence="5" type="ORF">HMPREF0063_11450</name>
</gene>
<dbReference type="EMBL" id="ACLF03000004">
    <property type="protein sequence ID" value="EFQ83787.1"/>
    <property type="molecule type" value="Genomic_DNA"/>
</dbReference>
<evidence type="ECO:0000313" key="5">
    <source>
        <dbReference type="EMBL" id="EFQ83787.1"/>
    </source>
</evidence>
<accession>E2SBP1</accession>
<organism evidence="5 6">
    <name type="scientific">Aeromicrobium marinum DSM 15272</name>
    <dbReference type="NCBI Taxonomy" id="585531"/>
    <lineage>
        <taxon>Bacteria</taxon>
        <taxon>Bacillati</taxon>
        <taxon>Actinomycetota</taxon>
        <taxon>Actinomycetes</taxon>
        <taxon>Propionibacteriales</taxon>
        <taxon>Nocardioidaceae</taxon>
        <taxon>Aeromicrobium</taxon>
    </lineage>
</organism>
<keyword evidence="6" id="KW-1185">Reference proteome</keyword>
<evidence type="ECO:0000256" key="3">
    <source>
        <dbReference type="SAM" id="SignalP"/>
    </source>
</evidence>
<feature type="chain" id="PRO_5003164597" description="Htaa domain-containing protein" evidence="3">
    <location>
        <begin position="27"/>
        <end position="434"/>
    </location>
</feature>
<dbReference type="Proteomes" id="UP000003111">
    <property type="component" value="Unassembled WGS sequence"/>
</dbReference>
<dbReference type="AlphaFoldDB" id="E2SBP1"/>
<evidence type="ECO:0000256" key="2">
    <source>
        <dbReference type="SAM" id="Phobius"/>
    </source>
</evidence>
<reference evidence="5" key="1">
    <citation type="submission" date="2010-08" db="EMBL/GenBank/DDBJ databases">
        <authorList>
            <person name="Muzny D."/>
            <person name="Qin X."/>
            <person name="Buhay C."/>
            <person name="Dugan-Rocha S."/>
            <person name="Ding Y."/>
            <person name="Chen G."/>
            <person name="Hawes A."/>
            <person name="Holder M."/>
            <person name="Jhangiani S."/>
            <person name="Johnson A."/>
            <person name="Khan Z."/>
            <person name="Li Z."/>
            <person name="Liu W."/>
            <person name="Liu X."/>
            <person name="Perez L."/>
            <person name="Shen H."/>
            <person name="Wang Q."/>
            <person name="Watt J."/>
            <person name="Xi L."/>
            <person name="Xin Y."/>
            <person name="Zhou J."/>
            <person name="Deng J."/>
            <person name="Jiang H."/>
            <person name="Liu Y."/>
            <person name="Qu J."/>
            <person name="Song X.-Z."/>
            <person name="Zhang L."/>
            <person name="Villasana D."/>
            <person name="Johnson A."/>
            <person name="Liu J."/>
            <person name="Liyanage D."/>
            <person name="Lorensuhewa L."/>
            <person name="Robinson T."/>
            <person name="Song A."/>
            <person name="Song B.-B."/>
            <person name="Dinh H."/>
            <person name="Thornton R."/>
            <person name="Coyle M."/>
            <person name="Francisco L."/>
            <person name="Jackson L."/>
            <person name="Javaid M."/>
            <person name="Korchina V."/>
            <person name="Kovar C."/>
            <person name="Mata R."/>
            <person name="Mathew T."/>
            <person name="Ngo R."/>
            <person name="Nguyen L."/>
            <person name="Nguyen N."/>
            <person name="Okwuonu G."/>
            <person name="Ongeri F."/>
            <person name="Pham C."/>
            <person name="Simmons D."/>
            <person name="Wilczek-Boney K."/>
            <person name="Hale W."/>
            <person name="Jakkamsetti A."/>
            <person name="Pham P."/>
            <person name="Ruth R."/>
            <person name="San Lucas F."/>
            <person name="Warren J."/>
            <person name="Zhang J."/>
            <person name="Zhao Z."/>
            <person name="Zhou C."/>
            <person name="Zhu D."/>
            <person name="Lee S."/>
            <person name="Bess C."/>
            <person name="Blankenburg K."/>
            <person name="Forbes L."/>
            <person name="Fu Q."/>
            <person name="Gubbala S."/>
            <person name="Hirani K."/>
            <person name="Jayaseelan J.C."/>
            <person name="Lara F."/>
            <person name="Munidasa M."/>
            <person name="Palculict T."/>
            <person name="Patil S."/>
            <person name="Pu L.-L."/>
            <person name="Saada N."/>
            <person name="Tang L."/>
            <person name="Weissenberger G."/>
            <person name="Zhu Y."/>
            <person name="Hemphill L."/>
            <person name="Shang Y."/>
            <person name="Youmans B."/>
            <person name="Ayvaz T."/>
            <person name="Ross M."/>
            <person name="Santibanez J."/>
            <person name="Aqrawi P."/>
            <person name="Gross S."/>
            <person name="Joshi V."/>
            <person name="Fowler G."/>
            <person name="Nazareth L."/>
            <person name="Reid J."/>
            <person name="Worley K."/>
            <person name="Petrosino J."/>
            <person name="Highlander S."/>
            <person name="Gibbs R."/>
        </authorList>
    </citation>
    <scope>NUCLEOTIDE SEQUENCE [LARGE SCALE GENOMIC DNA]</scope>
    <source>
        <strain evidence="5">DSM 15272</strain>
    </source>
</reference>
<sequence length="434" mass="44348">MTRPRALIALTTVLLLVLLAGGPATAGTTEPSVDEDTAAEILPGPTPSAAAEEPADETDPTPDPTPGPTPSSEVAIDAAQLRWGINHESNNRAFAPGTMNMFRAGLLPDPGRGGQVIGPDQWVQSEGDVSVEKWNGAAYAPATWAGLTTTAAGAPIPSATSGLFSDHQLVFDGGEGTVDPVAGTATIRWDGDATVLYYSGMSFIHLSDPVLQVEDGAGQLTATVGGFASSMTDQSVWGPVAAREVVLADLADVDLSDPSGLTVTPVWDGVAVDTTAPQVRSGAGWGAFPASFVAFHEEAGAASYWYTSGGSTDRFKSPLPVTVIYDTTTTAPPVPPSVPSPAEPVAAPTVVQPPPRNALPPPSRVPTPVAAPPVTAAATTPAAYQPAGHWGTLTAAEVLRDQLVWWVLAAGLLCTAVATVAATSACTRRLAPQT</sequence>
<protein>
    <recommendedName>
        <fullName evidence="4">Htaa domain-containing protein</fullName>
    </recommendedName>
</protein>